<evidence type="ECO:0000313" key="2">
    <source>
        <dbReference type="Proteomes" id="UP000054092"/>
    </source>
</evidence>
<dbReference type="Proteomes" id="UP000054092">
    <property type="component" value="Unassembled WGS sequence"/>
</dbReference>
<accession>A0A124FYV6</accession>
<comment type="caution">
    <text evidence="1">The sequence shown here is derived from an EMBL/GenBank/DDBJ whole genome shotgun (WGS) entry which is preliminary data.</text>
</comment>
<name>A0A124FYV6_9BACT</name>
<dbReference type="EMBL" id="LGGP01000002">
    <property type="protein sequence ID" value="KUK82375.1"/>
    <property type="molecule type" value="Genomic_DNA"/>
</dbReference>
<gene>
    <name evidence="1" type="ORF">XD94_0039</name>
</gene>
<reference evidence="2" key="1">
    <citation type="journal article" date="2015" name="MBio">
        <title>Genome-Resolved Metagenomic Analysis Reveals Roles for Candidate Phyla and Other Microbial Community Members in Biogeochemical Transformations in Oil Reservoirs.</title>
        <authorList>
            <person name="Hu P."/>
            <person name="Tom L."/>
            <person name="Singh A."/>
            <person name="Thomas B.C."/>
            <person name="Baker B.J."/>
            <person name="Piceno Y.M."/>
            <person name="Andersen G.L."/>
            <person name="Banfield J.F."/>
        </authorList>
    </citation>
    <scope>NUCLEOTIDE SEQUENCE [LARGE SCALE GENOMIC DNA]</scope>
</reference>
<protein>
    <submittedName>
        <fullName evidence="1">Uncharacterized protein</fullName>
    </submittedName>
</protein>
<dbReference type="AlphaFoldDB" id="A0A124FYV6"/>
<organism evidence="1 2">
    <name type="scientific">Mesotoga prima</name>
    <dbReference type="NCBI Taxonomy" id="1184387"/>
    <lineage>
        <taxon>Bacteria</taxon>
        <taxon>Thermotogati</taxon>
        <taxon>Thermotogota</taxon>
        <taxon>Thermotogae</taxon>
        <taxon>Kosmotogales</taxon>
        <taxon>Kosmotogaceae</taxon>
        <taxon>Mesotoga</taxon>
    </lineage>
</organism>
<proteinExistence type="predicted"/>
<evidence type="ECO:0000313" key="1">
    <source>
        <dbReference type="EMBL" id="KUK82375.1"/>
    </source>
</evidence>
<sequence>MTLRFNPSPARMRITISARSLTSAEIDRRVESIVLRRLRPRITPSITRPIKPGRLILSNSDRITIERMIIAETISQKSGSGRLFSKASFIA</sequence>